<dbReference type="NCBIfam" id="NF006757">
    <property type="entry name" value="PRK09277.1"/>
    <property type="match status" value="1"/>
</dbReference>
<dbReference type="InterPro" id="IPR006249">
    <property type="entry name" value="Aconitase/IRP2"/>
</dbReference>
<evidence type="ECO:0000256" key="2">
    <source>
        <dbReference type="ARBA" id="ARBA00001966"/>
    </source>
</evidence>
<dbReference type="Pfam" id="PF00694">
    <property type="entry name" value="Aconitase_C"/>
    <property type="match status" value="1"/>
</dbReference>
<evidence type="ECO:0000313" key="19">
    <source>
        <dbReference type="EMBL" id="TCT05256.1"/>
    </source>
</evidence>
<comment type="subunit">
    <text evidence="7">Monomer.</text>
</comment>
<dbReference type="GO" id="GO:0006099">
    <property type="term" value="P:tricarboxylic acid cycle"/>
    <property type="evidence" value="ECO:0007669"/>
    <property type="project" value="UniProtKB-UniPathway"/>
</dbReference>
<gene>
    <name evidence="19" type="ORF">EDC64_105288</name>
</gene>
<keyword evidence="13 16" id="KW-0411">Iron-sulfur</keyword>
<protein>
    <recommendedName>
        <fullName evidence="16">Aconitate hydratase</fullName>
        <shortName evidence="16">Aconitase</shortName>
        <ecNumber evidence="16">4.2.1.3</ecNumber>
    </recommendedName>
</protein>
<keyword evidence="9" id="KW-0816">Tricarboxylic acid cycle</keyword>
<keyword evidence="10" id="KW-0479">Metal-binding</keyword>
<dbReference type="GO" id="GO:0003994">
    <property type="term" value="F:aconitate hydratase activity"/>
    <property type="evidence" value="ECO:0007669"/>
    <property type="project" value="UniProtKB-EC"/>
</dbReference>
<keyword evidence="11" id="KW-0694">RNA-binding</keyword>
<reference evidence="19 20" key="1">
    <citation type="submission" date="2019-03" db="EMBL/GenBank/DDBJ databases">
        <title>Genomic Encyclopedia of Type Strains, Phase IV (KMG-IV): sequencing the most valuable type-strain genomes for metagenomic binning, comparative biology and taxonomic classification.</title>
        <authorList>
            <person name="Goeker M."/>
        </authorList>
    </citation>
    <scope>NUCLEOTIDE SEQUENCE [LARGE SCALE GENOMIC DNA]</scope>
    <source>
        <strain evidence="19 20">DSM 9035</strain>
    </source>
</reference>
<dbReference type="NCBIfam" id="TIGR01341">
    <property type="entry name" value="aconitase_1"/>
    <property type="match status" value="1"/>
</dbReference>
<evidence type="ECO:0000256" key="8">
    <source>
        <dbReference type="ARBA" id="ARBA00022485"/>
    </source>
</evidence>
<dbReference type="EMBL" id="SMAI01000005">
    <property type="protein sequence ID" value="TCT05256.1"/>
    <property type="molecule type" value="Genomic_DNA"/>
</dbReference>
<evidence type="ECO:0000256" key="11">
    <source>
        <dbReference type="ARBA" id="ARBA00022884"/>
    </source>
</evidence>
<dbReference type="InterPro" id="IPR018136">
    <property type="entry name" value="Aconitase_4Fe-4S_BS"/>
</dbReference>
<evidence type="ECO:0000256" key="9">
    <source>
        <dbReference type="ARBA" id="ARBA00022532"/>
    </source>
</evidence>
<dbReference type="SUPFAM" id="SSF52016">
    <property type="entry name" value="LeuD/IlvD-like"/>
    <property type="match status" value="1"/>
</dbReference>
<proteinExistence type="inferred from homology"/>
<dbReference type="EC" id="4.2.1.3" evidence="16"/>
<dbReference type="OrthoDB" id="9764318at2"/>
<dbReference type="InterPro" id="IPR036008">
    <property type="entry name" value="Aconitase_4Fe-4S_dom"/>
</dbReference>
<keyword evidence="20" id="KW-1185">Reference proteome</keyword>
<dbReference type="Proteomes" id="UP000294664">
    <property type="component" value="Unassembled WGS sequence"/>
</dbReference>
<dbReference type="FunFam" id="3.20.19.10:FF:000001">
    <property type="entry name" value="Aconitate hydratase"/>
    <property type="match status" value="1"/>
</dbReference>
<dbReference type="InterPro" id="IPR015928">
    <property type="entry name" value="Aconitase/3IPM_dehydase_swvl"/>
</dbReference>
<evidence type="ECO:0000259" key="18">
    <source>
        <dbReference type="Pfam" id="PF00694"/>
    </source>
</evidence>
<dbReference type="GO" id="GO:0003723">
    <property type="term" value="F:RNA binding"/>
    <property type="evidence" value="ECO:0007669"/>
    <property type="project" value="UniProtKB-KW"/>
</dbReference>
<comment type="caution">
    <text evidence="19">The sequence shown here is derived from an EMBL/GenBank/DDBJ whole genome shotgun (WGS) entry which is preliminary data.</text>
</comment>
<dbReference type="Gene3D" id="3.30.499.10">
    <property type="entry name" value="Aconitase, domain 3"/>
    <property type="match status" value="2"/>
</dbReference>
<evidence type="ECO:0000256" key="3">
    <source>
        <dbReference type="ARBA" id="ARBA00002737"/>
    </source>
</evidence>
<comment type="cofactor">
    <cofactor evidence="2">
        <name>[4Fe-4S] cluster</name>
        <dbReference type="ChEBI" id="CHEBI:49883"/>
    </cofactor>
</comment>
<evidence type="ECO:0000256" key="16">
    <source>
        <dbReference type="RuleBase" id="RU361275"/>
    </source>
</evidence>
<dbReference type="PROSITE" id="PS01244">
    <property type="entry name" value="ACONITASE_2"/>
    <property type="match status" value="1"/>
</dbReference>
<dbReference type="CDD" id="cd01586">
    <property type="entry name" value="AcnA_IRP"/>
    <property type="match status" value="1"/>
</dbReference>
<keyword evidence="14 16" id="KW-0456">Lyase</keyword>
<comment type="similarity">
    <text evidence="6 16">Belongs to the aconitase/IPM isomerase family.</text>
</comment>
<organism evidence="19 20">
    <name type="scientific">Aquabacter spiritensis</name>
    <dbReference type="NCBI Taxonomy" id="933073"/>
    <lineage>
        <taxon>Bacteria</taxon>
        <taxon>Pseudomonadati</taxon>
        <taxon>Pseudomonadota</taxon>
        <taxon>Alphaproteobacteria</taxon>
        <taxon>Hyphomicrobiales</taxon>
        <taxon>Xanthobacteraceae</taxon>
        <taxon>Aquabacter</taxon>
    </lineage>
</organism>
<evidence type="ECO:0000256" key="12">
    <source>
        <dbReference type="ARBA" id="ARBA00023004"/>
    </source>
</evidence>
<evidence type="ECO:0000313" key="20">
    <source>
        <dbReference type="Proteomes" id="UP000294664"/>
    </source>
</evidence>
<dbReference type="GO" id="GO:0047456">
    <property type="term" value="F:2-methylisocitrate dehydratase activity"/>
    <property type="evidence" value="ECO:0007669"/>
    <property type="project" value="UniProtKB-EC"/>
</dbReference>
<evidence type="ECO:0000259" key="17">
    <source>
        <dbReference type="Pfam" id="PF00330"/>
    </source>
</evidence>
<dbReference type="FunFam" id="3.30.499.10:FF:000020">
    <property type="entry name" value="Aconitate hydratase A"/>
    <property type="match status" value="1"/>
</dbReference>
<dbReference type="GO" id="GO:0046872">
    <property type="term" value="F:metal ion binding"/>
    <property type="evidence" value="ECO:0007669"/>
    <property type="project" value="UniProtKB-KW"/>
</dbReference>
<evidence type="ECO:0000256" key="7">
    <source>
        <dbReference type="ARBA" id="ARBA00011245"/>
    </source>
</evidence>
<feature type="domain" description="Aconitase A/isopropylmalate dehydratase small subunit swivel" evidence="18">
    <location>
        <begin position="698"/>
        <end position="824"/>
    </location>
</feature>
<dbReference type="InterPro" id="IPR000573">
    <property type="entry name" value="AconitaseA/IPMdHydase_ssu_swvl"/>
</dbReference>
<evidence type="ECO:0000256" key="10">
    <source>
        <dbReference type="ARBA" id="ARBA00022723"/>
    </source>
</evidence>
<dbReference type="FunFam" id="3.30.499.10:FF:000002">
    <property type="entry name" value="Aconitate hydratase"/>
    <property type="match status" value="1"/>
</dbReference>
<dbReference type="PROSITE" id="PS00450">
    <property type="entry name" value="ACONITASE_1"/>
    <property type="match status" value="1"/>
</dbReference>
<evidence type="ECO:0000256" key="14">
    <source>
        <dbReference type="ARBA" id="ARBA00023239"/>
    </source>
</evidence>
<comment type="catalytic activity">
    <reaction evidence="15 16">
        <text>citrate = D-threo-isocitrate</text>
        <dbReference type="Rhea" id="RHEA:10336"/>
        <dbReference type="ChEBI" id="CHEBI:15562"/>
        <dbReference type="ChEBI" id="CHEBI:16947"/>
        <dbReference type="EC" id="4.2.1.3"/>
    </reaction>
</comment>
<feature type="domain" description="Aconitase/3-isopropylmalate dehydratase large subunit alpha/beta/alpha" evidence="17">
    <location>
        <begin position="76"/>
        <end position="567"/>
    </location>
</feature>
<dbReference type="InterPro" id="IPR044137">
    <property type="entry name" value="AcnA_IRP_Swivel"/>
</dbReference>
<evidence type="ECO:0000256" key="6">
    <source>
        <dbReference type="ARBA" id="ARBA00007185"/>
    </source>
</evidence>
<comment type="function">
    <text evidence="16">Catalyzes the isomerization of citrate to isocitrate via cis-aconitate.</text>
</comment>
<dbReference type="Gene3D" id="3.20.19.10">
    <property type="entry name" value="Aconitase, domain 4"/>
    <property type="match status" value="1"/>
</dbReference>
<evidence type="ECO:0000256" key="15">
    <source>
        <dbReference type="ARBA" id="ARBA00023501"/>
    </source>
</evidence>
<evidence type="ECO:0000256" key="4">
    <source>
        <dbReference type="ARBA" id="ARBA00004717"/>
    </source>
</evidence>
<keyword evidence="12 16" id="KW-0408">Iron</keyword>
<dbReference type="InterPro" id="IPR001030">
    <property type="entry name" value="Acoase/IPM_deHydtase_lsu_aba"/>
</dbReference>
<dbReference type="SUPFAM" id="SSF53732">
    <property type="entry name" value="Aconitase iron-sulfur domain"/>
    <property type="match status" value="1"/>
</dbReference>
<comment type="pathway">
    <text evidence="4">Carbohydrate metabolism; tricarboxylic acid cycle; isocitrate from oxaloacetate: step 2/2.</text>
</comment>
<dbReference type="Gene3D" id="6.10.190.10">
    <property type="match status" value="1"/>
</dbReference>
<evidence type="ECO:0000256" key="5">
    <source>
        <dbReference type="ARBA" id="ARBA00005026"/>
    </source>
</evidence>
<accession>A0A4R3LYG0</accession>
<dbReference type="CDD" id="cd01580">
    <property type="entry name" value="AcnA_IRP_Swivel"/>
    <property type="match status" value="1"/>
</dbReference>
<dbReference type="NCBIfam" id="NF009520">
    <property type="entry name" value="PRK12881.1"/>
    <property type="match status" value="1"/>
</dbReference>
<dbReference type="GO" id="GO:0051539">
    <property type="term" value="F:4 iron, 4 sulfur cluster binding"/>
    <property type="evidence" value="ECO:0007669"/>
    <property type="project" value="UniProtKB-KW"/>
</dbReference>
<sequence>MTSLDSFKCRTTLSVDDKDYVYYSLEAAEKNGLAGISRLPFSMKVLLENLLRFEDGRSVTKEDIASVAEWLTSRGTSGREIAYRPARVLMQDFTGVPAVVDLAAMRDAMVNLGGDPEKINPLVPVDLVIDHSVIVNYFGDSSAFRKNVEEEYKQNQERYRFLKWGQSAFDNFRVVPPGTGICHQVNLEYLAQTVWTRKEELNGKTVTIAYPDTLVGTDSHTTMVNGLGVLGWGVGGIEAEAAMLGQPISMLIPEVIGFKLSGKLKEGITATDLVLTVTQMLRKKGVVGKFVEFFGPGLDHLSLADRATIGNMAPEYGATCGFFPVDRETIDYLDETGRKGSRVELVEAYCKAQGMWRKKDTPDPVFTDTLELDLDTVLPSLAGPKRPQDRVLLTDSKTGFIAALEGEFKKPGEADKRVPVAGEDFTVGHGDVVIAAITSCTNTSNPSVLIGAGLLARNAVKKGLKSKPWVKTSLAPGSQVVAEYLDKSGLQADLDALGFNLVGFGCTTCIGNSGPLPEAISEAVNAGDLVAAAVLSGNRNFEGRVNPDVKANYLASPPLVVAYAIAGSLQVDLTTEPLGLDDDGKPVYLKDIWPSNKEIAQYIRENVTKKMFKEKYSDVFKGDEHWQKISIPTGQTYAWQDSSTYVQNPPYFVGMTKEPEPVTDIIDARLLGLFLDSITTDHISPAGSIKASSPAGQYLVEHQVRPVDFNQYGTRRGNHEVMMRGTFANIRIKNQMVPGVEGGVSVHYPDGDQASIYDVAMRYKAEGVPLVVMAGKEYGTGSSRDWAAKGTKLLGIRAVVAQSFERIHRSNLVGMGIMPLVFQEGTSWQTLGMKGDELVTLRGIEGELKPRQTMTAIVAYADGRVTEVPLICRIDTLDELDYFRSGGILPYVLRSLAA</sequence>
<dbReference type="PRINTS" id="PR00415">
    <property type="entry name" value="ACONITASE"/>
</dbReference>
<dbReference type="PANTHER" id="PTHR11670">
    <property type="entry name" value="ACONITASE/IRON-RESPONSIVE ELEMENT FAMILY MEMBER"/>
    <property type="match status" value="1"/>
</dbReference>
<comment type="catalytic activity">
    <reaction evidence="1">
        <text>(2S,3R)-3-hydroxybutane-1,2,3-tricarboxylate = 2-methyl-cis-aconitate + H2O</text>
        <dbReference type="Rhea" id="RHEA:17941"/>
        <dbReference type="ChEBI" id="CHEBI:15377"/>
        <dbReference type="ChEBI" id="CHEBI:57429"/>
        <dbReference type="ChEBI" id="CHEBI:57872"/>
        <dbReference type="EC" id="4.2.1.99"/>
    </reaction>
</comment>
<keyword evidence="8 16" id="KW-0004">4Fe-4S</keyword>
<comment type="function">
    <text evidence="3">Involved in the catabolism of short chain fatty acids (SCFA) via the tricarboxylic acid (TCA)(acetyl degradation route) and probably the 2-methylcitrate cycle I (propionate degradation route). Catalyzes the reversible isomerization of citrate to isocitrate via cis-aconitate. Could catalyze the hydration of 2-methyl-cis-aconitate to yield (2R,3S)-2-methylisocitrate. The apo form of AcnA functions as a RNA-binding regulatory protein.</text>
</comment>
<dbReference type="UniPathway" id="UPA00223">
    <property type="reaction ID" value="UER00718"/>
</dbReference>
<dbReference type="InterPro" id="IPR015931">
    <property type="entry name" value="Acnase/IPM_dHydase_lsu_aba_1/3"/>
</dbReference>
<dbReference type="Pfam" id="PF00330">
    <property type="entry name" value="Aconitase"/>
    <property type="match status" value="1"/>
</dbReference>
<comment type="pathway">
    <text evidence="5">Organic acid metabolism; propanoate degradation.</text>
</comment>
<evidence type="ECO:0000256" key="13">
    <source>
        <dbReference type="ARBA" id="ARBA00023014"/>
    </source>
</evidence>
<dbReference type="AlphaFoldDB" id="A0A4R3LYG0"/>
<dbReference type="RefSeq" id="WP_132031321.1">
    <property type="nucleotide sequence ID" value="NZ_SMAI01000005.1"/>
</dbReference>
<name>A0A4R3LYG0_9HYPH</name>
<evidence type="ECO:0000256" key="1">
    <source>
        <dbReference type="ARBA" id="ARBA00000118"/>
    </source>
</evidence>